<name>A0A1Y5I465_OSTTA</name>
<accession>A0A1Y5I465</accession>
<evidence type="ECO:0000313" key="1">
    <source>
        <dbReference type="EMBL" id="OUS43014.1"/>
    </source>
</evidence>
<dbReference type="eggNOG" id="ENOG502QR55">
    <property type="taxonomic scope" value="Eukaryota"/>
</dbReference>
<proteinExistence type="predicted"/>
<dbReference type="PANTHER" id="PTHR21521:SF0">
    <property type="entry name" value="AMUN, ISOFORM A"/>
    <property type="match status" value="1"/>
</dbReference>
<protein>
    <recommendedName>
        <fullName evidence="2">DNA glycosylase</fullName>
    </recommendedName>
</protein>
<dbReference type="Proteomes" id="UP000195557">
    <property type="component" value="Unassembled WGS sequence"/>
</dbReference>
<dbReference type="EMBL" id="KZ155835">
    <property type="protein sequence ID" value="OUS43014.1"/>
    <property type="molecule type" value="Genomic_DNA"/>
</dbReference>
<dbReference type="PANTHER" id="PTHR21521">
    <property type="entry name" value="AMUN, ISOFORM A"/>
    <property type="match status" value="1"/>
</dbReference>
<evidence type="ECO:0008006" key="2">
    <source>
        <dbReference type="Google" id="ProtNLM"/>
    </source>
</evidence>
<gene>
    <name evidence="1" type="ORF">BE221DRAFT_81323</name>
</gene>
<dbReference type="SUPFAM" id="SSF48150">
    <property type="entry name" value="DNA-glycosylase"/>
    <property type="match status" value="1"/>
</dbReference>
<dbReference type="AlphaFoldDB" id="A0A1Y5I465"/>
<dbReference type="InterPro" id="IPR011257">
    <property type="entry name" value="DNA_glycosylase"/>
</dbReference>
<dbReference type="GO" id="GO:0003824">
    <property type="term" value="F:catalytic activity"/>
    <property type="evidence" value="ECO:0007669"/>
    <property type="project" value="InterPro"/>
</dbReference>
<organism evidence="1">
    <name type="scientific">Ostreococcus tauri</name>
    <name type="common">Marine green alga</name>
    <dbReference type="NCBI Taxonomy" id="70448"/>
    <lineage>
        <taxon>Eukaryota</taxon>
        <taxon>Viridiplantae</taxon>
        <taxon>Chlorophyta</taxon>
        <taxon>Mamiellophyceae</taxon>
        <taxon>Mamiellales</taxon>
        <taxon>Bathycoccaceae</taxon>
        <taxon>Ostreococcus</taxon>
    </lineage>
</organism>
<reference evidence="1" key="1">
    <citation type="submission" date="2017-04" db="EMBL/GenBank/DDBJ databases">
        <title>Population genomics of picophytoplankton unveils novel chromosome hypervariability.</title>
        <authorList>
            <consortium name="DOE Joint Genome Institute"/>
            <person name="Blanc-Mathieu R."/>
            <person name="Krasovec M."/>
            <person name="Hebrard M."/>
            <person name="Yau S."/>
            <person name="Desgranges E."/>
            <person name="Martin J."/>
            <person name="Schackwitz W."/>
            <person name="Kuo A."/>
            <person name="Salin G."/>
            <person name="Donnadieu C."/>
            <person name="Desdevises Y."/>
            <person name="Sanchez-Ferandin S."/>
            <person name="Moreau H."/>
            <person name="Rivals E."/>
            <person name="Grigoriev I.V."/>
            <person name="Grimsley N."/>
            <person name="Eyre-Walker A."/>
            <person name="Piganeau G."/>
        </authorList>
    </citation>
    <scope>NUCLEOTIDE SEQUENCE [LARGE SCALE GENOMIC DNA]</scope>
    <source>
        <strain evidence="1">RCC 1115</strain>
    </source>
</reference>
<dbReference type="GO" id="GO:0006281">
    <property type="term" value="P:DNA repair"/>
    <property type="evidence" value="ECO:0007669"/>
    <property type="project" value="InterPro"/>
</dbReference>
<sequence>MPPIAHRGAVDLWAVTSDPEPWRAALRSYARRVEGLNRGEALTRLNEKIQTTLPRAIESRRARDDEGERGGYITKEEYVDVVSWKLGRGKTRPGLLNYAKALSEESVREASARAFAQASEMSGGGSQKKLEDAMAPLIALRGCGPATASAVMALADERFPFFSDEALVVVIGNGDRDSERYSLPRYKQFMAALQRRSDELGAPELTPSMLERALWSEAALTIPKKATLKK</sequence>